<feature type="domain" description="N-acetyltransferase" evidence="3">
    <location>
        <begin position="95"/>
        <end position="241"/>
    </location>
</feature>
<keyword evidence="2" id="KW-0012">Acyltransferase</keyword>
<reference evidence="4" key="1">
    <citation type="submission" date="2019-05" db="EMBL/GenBank/DDBJ databases">
        <title>The de novo reference genome and transcriptome assemblies of the wild tomato species Solanum chilense.</title>
        <authorList>
            <person name="Stam R."/>
            <person name="Nosenko T."/>
            <person name="Hoerger A.C."/>
            <person name="Stephan W."/>
            <person name="Seidel M.A."/>
            <person name="Kuhn J.M.M."/>
            <person name="Haberer G."/>
            <person name="Tellier A."/>
        </authorList>
    </citation>
    <scope>NUCLEOTIDE SEQUENCE</scope>
    <source>
        <tissue evidence="4">Mature leaves</tissue>
    </source>
</reference>
<evidence type="ECO:0000313" key="4">
    <source>
        <dbReference type="EMBL" id="TMW82089.1"/>
    </source>
</evidence>
<name>A0A6N2AK09_SOLCI</name>
<dbReference type="InterPro" id="IPR000182">
    <property type="entry name" value="GNAT_dom"/>
</dbReference>
<evidence type="ECO:0000259" key="3">
    <source>
        <dbReference type="PROSITE" id="PS51186"/>
    </source>
</evidence>
<dbReference type="InterPro" id="IPR016181">
    <property type="entry name" value="Acyl_CoA_acyltransferase"/>
</dbReference>
<dbReference type="EMBL" id="RXGB01019872">
    <property type="protein sequence ID" value="TMW82089.1"/>
    <property type="molecule type" value="Genomic_DNA"/>
</dbReference>
<sequence length="247" mass="28677">MEYSTSSLINSFEPKQKHTTLFNHQISARIRLATELDIPNLHKLVTQMAEYHGLSQIFTTTETSLYNNLFKSQNPPFHSPTALILEISPNPFPQTTHTTNTTTNFVPIIKNNYNFNKLEILDHELESYRSKIIGHDDVYVAGHVLVYPSYNGFFEKPGLFLDQMFVRKCYRGMKFGKLLFSTVAMQAEKMGMGMVDWLVADWNEETINFYEKMGAHYIPEYRLCKLYGDQLQAFGKKSDCEPRIYQK</sequence>
<dbReference type="AlphaFoldDB" id="A0A6N2AK09"/>
<protein>
    <recommendedName>
        <fullName evidence="3">N-acetyltransferase domain-containing protein</fullName>
    </recommendedName>
</protein>
<dbReference type="PANTHER" id="PTHR10545:SF55">
    <property type="entry name" value="ACETYLTRANSFERASE NATA1-LIKE-RELATED"/>
    <property type="match status" value="1"/>
</dbReference>
<dbReference type="Pfam" id="PF00583">
    <property type="entry name" value="Acetyltransf_1"/>
    <property type="match status" value="1"/>
</dbReference>
<dbReference type="InterPro" id="IPR051016">
    <property type="entry name" value="Diverse_Substrate_AcTransf"/>
</dbReference>
<keyword evidence="1" id="KW-0808">Transferase</keyword>
<dbReference type="PROSITE" id="PS51186">
    <property type="entry name" value="GNAT"/>
    <property type="match status" value="1"/>
</dbReference>
<accession>A0A6N2AK09</accession>
<dbReference type="Gene3D" id="3.40.630.30">
    <property type="match status" value="1"/>
</dbReference>
<evidence type="ECO:0000256" key="2">
    <source>
        <dbReference type="ARBA" id="ARBA00023315"/>
    </source>
</evidence>
<evidence type="ECO:0000256" key="1">
    <source>
        <dbReference type="ARBA" id="ARBA00022679"/>
    </source>
</evidence>
<dbReference type="PANTHER" id="PTHR10545">
    <property type="entry name" value="DIAMINE N-ACETYLTRANSFERASE"/>
    <property type="match status" value="1"/>
</dbReference>
<organism evidence="4">
    <name type="scientific">Solanum chilense</name>
    <name type="common">Tomato</name>
    <name type="synonym">Lycopersicon chilense</name>
    <dbReference type="NCBI Taxonomy" id="4083"/>
    <lineage>
        <taxon>Eukaryota</taxon>
        <taxon>Viridiplantae</taxon>
        <taxon>Streptophyta</taxon>
        <taxon>Embryophyta</taxon>
        <taxon>Tracheophyta</taxon>
        <taxon>Spermatophyta</taxon>
        <taxon>Magnoliopsida</taxon>
        <taxon>eudicotyledons</taxon>
        <taxon>Gunneridae</taxon>
        <taxon>Pentapetalae</taxon>
        <taxon>asterids</taxon>
        <taxon>lamiids</taxon>
        <taxon>Solanales</taxon>
        <taxon>Solanaceae</taxon>
        <taxon>Solanoideae</taxon>
        <taxon>Solaneae</taxon>
        <taxon>Solanum</taxon>
        <taxon>Solanum subgen. Lycopersicon</taxon>
    </lineage>
</organism>
<comment type="caution">
    <text evidence="4">The sequence shown here is derived from an EMBL/GenBank/DDBJ whole genome shotgun (WGS) entry which is preliminary data.</text>
</comment>
<gene>
    <name evidence="4" type="ORF">EJD97_006862</name>
</gene>
<dbReference type="GO" id="GO:0008080">
    <property type="term" value="F:N-acetyltransferase activity"/>
    <property type="evidence" value="ECO:0007669"/>
    <property type="project" value="TreeGrafter"/>
</dbReference>
<dbReference type="SUPFAM" id="SSF55729">
    <property type="entry name" value="Acyl-CoA N-acyltransferases (Nat)"/>
    <property type="match status" value="1"/>
</dbReference>
<proteinExistence type="predicted"/>